<feature type="transmembrane region" description="Helical" evidence="1">
    <location>
        <begin position="172"/>
        <end position="189"/>
    </location>
</feature>
<organism evidence="3 4">
    <name type="scientific">Musa acuminata subsp. malaccensis</name>
    <name type="common">Wild banana</name>
    <name type="synonym">Musa malaccensis</name>
    <dbReference type="NCBI Taxonomy" id="214687"/>
    <lineage>
        <taxon>Eukaryota</taxon>
        <taxon>Viridiplantae</taxon>
        <taxon>Streptophyta</taxon>
        <taxon>Embryophyta</taxon>
        <taxon>Tracheophyta</taxon>
        <taxon>Spermatophyta</taxon>
        <taxon>Magnoliopsida</taxon>
        <taxon>Liliopsida</taxon>
        <taxon>Zingiberales</taxon>
        <taxon>Musaceae</taxon>
        <taxon>Musa</taxon>
    </lineage>
</organism>
<feature type="transmembrane region" description="Helical" evidence="1">
    <location>
        <begin position="6"/>
        <end position="26"/>
    </location>
</feature>
<feature type="transmembrane region" description="Helical" evidence="1">
    <location>
        <begin position="138"/>
        <end position="160"/>
    </location>
</feature>
<name>A0A804HXU3_MUSAM</name>
<keyword evidence="4" id="KW-1185">Reference proteome</keyword>
<evidence type="ECO:0000313" key="3">
    <source>
        <dbReference type="EnsemblPlants" id="Ma02_p00590.1"/>
    </source>
</evidence>
<dbReference type="Gramene" id="Ma02_t00590.1">
    <property type="protein sequence ID" value="Ma02_p00590.1"/>
    <property type="gene ID" value="Ma02_g00590"/>
</dbReference>
<accession>A0A804HXU3</accession>
<keyword evidence="1" id="KW-0472">Membrane</keyword>
<gene>
    <name evidence="2" type="ORF">GSMUA_57030.1</name>
</gene>
<evidence type="ECO:0000313" key="4">
    <source>
        <dbReference type="Proteomes" id="UP000012960"/>
    </source>
</evidence>
<keyword evidence="1" id="KW-1133">Transmembrane helix</keyword>
<keyword evidence="1" id="KW-0812">Transmembrane</keyword>
<dbReference type="Proteomes" id="UP000012960">
    <property type="component" value="Unplaced"/>
</dbReference>
<dbReference type="InParanoid" id="A0A804HXU3"/>
<sequence length="258" mass="29990">MSIIIYLLTFLHVYYFFYNFISSKLYKYILQIQVPLPPDLDWYRSNFVQYNMSFQGLSLSNQWANWYTSFHVILDGMPCNASNLDCIYCLIFTFPFNLFSSVKCHIPLLLYTLIIQKIEKDSNFSFCSDKHRNRRKDIYLIFITFSVVLDGVDQCANQYIGAHFIGGKTVHSLFEVTFLLLVLYIRVLASRGVGNSENGDHYSLAKQSTSNSAKCSLLSSQPKLVKEVSVSKRERILDLMLRHIVMRMVLFELAELKD</sequence>
<dbReference type="EnsemblPlants" id="Ma02_t00590.1">
    <property type="protein sequence ID" value="Ma02_p00590.1"/>
    <property type="gene ID" value="Ma02_g00590"/>
</dbReference>
<dbReference type="EMBL" id="HG996467">
    <property type="protein sequence ID" value="CAG1860809.1"/>
    <property type="molecule type" value="Genomic_DNA"/>
</dbReference>
<reference evidence="3" key="2">
    <citation type="submission" date="2021-05" db="UniProtKB">
        <authorList>
            <consortium name="EnsemblPlants"/>
        </authorList>
    </citation>
    <scope>IDENTIFICATION</scope>
    <source>
        <strain evidence="3">subsp. malaccensis</strain>
    </source>
</reference>
<proteinExistence type="predicted"/>
<evidence type="ECO:0000313" key="2">
    <source>
        <dbReference type="EMBL" id="CAG1860809.1"/>
    </source>
</evidence>
<reference evidence="2" key="1">
    <citation type="submission" date="2021-03" db="EMBL/GenBank/DDBJ databases">
        <authorList>
            <consortium name="Genoscope - CEA"/>
            <person name="William W."/>
        </authorList>
    </citation>
    <scope>NUCLEOTIDE SEQUENCE</scope>
    <source>
        <strain evidence="2">Doubled-haploid Pahang</strain>
    </source>
</reference>
<protein>
    <submittedName>
        <fullName evidence="2">(wild Malaysian banana) hypothetical protein</fullName>
    </submittedName>
</protein>
<evidence type="ECO:0000256" key="1">
    <source>
        <dbReference type="SAM" id="Phobius"/>
    </source>
</evidence>
<dbReference type="AlphaFoldDB" id="A0A804HXU3"/>